<dbReference type="SMART" id="SM00248">
    <property type="entry name" value="ANK"/>
    <property type="match status" value="19"/>
</dbReference>
<feature type="repeat" description="ANK" evidence="3">
    <location>
        <begin position="125"/>
        <end position="157"/>
    </location>
</feature>
<feature type="repeat" description="ANK" evidence="3">
    <location>
        <begin position="622"/>
        <end position="654"/>
    </location>
</feature>
<dbReference type="PROSITE" id="PS50088">
    <property type="entry name" value="ANK_REPEAT"/>
    <property type="match status" value="16"/>
</dbReference>
<dbReference type="PANTHER" id="PTHR24171">
    <property type="entry name" value="ANKYRIN REPEAT DOMAIN-CONTAINING PROTEIN 39-RELATED"/>
    <property type="match status" value="1"/>
</dbReference>
<feature type="region of interest" description="Disordered" evidence="5">
    <location>
        <begin position="671"/>
        <end position="733"/>
    </location>
</feature>
<feature type="repeat" description="ANK" evidence="3">
    <location>
        <begin position="224"/>
        <end position="256"/>
    </location>
</feature>
<feature type="repeat" description="ANK" evidence="3">
    <location>
        <begin position="257"/>
        <end position="289"/>
    </location>
</feature>
<organism evidence="6 7">
    <name type="scientific">Acropora cervicornis</name>
    <name type="common">Staghorn coral</name>
    <dbReference type="NCBI Taxonomy" id="6130"/>
    <lineage>
        <taxon>Eukaryota</taxon>
        <taxon>Metazoa</taxon>
        <taxon>Cnidaria</taxon>
        <taxon>Anthozoa</taxon>
        <taxon>Hexacorallia</taxon>
        <taxon>Scleractinia</taxon>
        <taxon>Astrocoeniina</taxon>
        <taxon>Acroporidae</taxon>
        <taxon>Acropora</taxon>
    </lineage>
</organism>
<keyword evidence="7" id="KW-1185">Reference proteome</keyword>
<protein>
    <submittedName>
        <fullName evidence="6">Ankyrin-1</fullName>
    </submittedName>
</protein>
<reference evidence="6" key="2">
    <citation type="journal article" date="2023" name="Science">
        <title>Genomic signatures of disease resistance in endangered staghorn corals.</title>
        <authorList>
            <person name="Vollmer S.V."/>
            <person name="Selwyn J.D."/>
            <person name="Despard B.A."/>
            <person name="Roesel C.L."/>
        </authorList>
    </citation>
    <scope>NUCLEOTIDE SEQUENCE</scope>
    <source>
        <strain evidence="6">K2</strain>
    </source>
</reference>
<dbReference type="InterPro" id="IPR036770">
    <property type="entry name" value="Ankyrin_rpt-contain_sf"/>
</dbReference>
<dbReference type="PROSITE" id="PS50297">
    <property type="entry name" value="ANK_REP_REGION"/>
    <property type="match status" value="14"/>
</dbReference>
<evidence type="ECO:0000256" key="5">
    <source>
        <dbReference type="SAM" id="MobiDB-lite"/>
    </source>
</evidence>
<evidence type="ECO:0000256" key="3">
    <source>
        <dbReference type="PROSITE-ProRule" id="PRU00023"/>
    </source>
</evidence>
<dbReference type="PRINTS" id="PR01415">
    <property type="entry name" value="ANKYRIN"/>
</dbReference>
<dbReference type="SUPFAM" id="SSF48403">
    <property type="entry name" value="Ankyrin repeat"/>
    <property type="match status" value="2"/>
</dbReference>
<keyword evidence="1" id="KW-0677">Repeat</keyword>
<feature type="repeat" description="ANK" evidence="3">
    <location>
        <begin position="92"/>
        <end position="124"/>
    </location>
</feature>
<accession>A0AAD9QHL0</accession>
<dbReference type="InterPro" id="IPR002110">
    <property type="entry name" value="Ankyrin_rpt"/>
</dbReference>
<feature type="repeat" description="ANK" evidence="3">
    <location>
        <begin position="556"/>
        <end position="588"/>
    </location>
</feature>
<evidence type="ECO:0000256" key="4">
    <source>
        <dbReference type="SAM" id="Coils"/>
    </source>
</evidence>
<feature type="repeat" description="ANK" evidence="3">
    <location>
        <begin position="490"/>
        <end position="522"/>
    </location>
</feature>
<feature type="repeat" description="ANK" evidence="3">
    <location>
        <begin position="323"/>
        <end position="355"/>
    </location>
</feature>
<keyword evidence="4" id="KW-0175">Coiled coil</keyword>
<keyword evidence="2 3" id="KW-0040">ANK repeat</keyword>
<feature type="repeat" description="ANK" evidence="3">
    <location>
        <begin position="389"/>
        <end position="421"/>
    </location>
</feature>
<evidence type="ECO:0000256" key="1">
    <source>
        <dbReference type="ARBA" id="ARBA00022737"/>
    </source>
</evidence>
<dbReference type="EMBL" id="JARQWQ010000033">
    <property type="protein sequence ID" value="KAK2561420.1"/>
    <property type="molecule type" value="Genomic_DNA"/>
</dbReference>
<dbReference type="Proteomes" id="UP001249851">
    <property type="component" value="Unassembled WGS sequence"/>
</dbReference>
<dbReference type="Gene3D" id="1.25.40.20">
    <property type="entry name" value="Ankyrin repeat-containing domain"/>
    <property type="match status" value="3"/>
</dbReference>
<feature type="compositionally biased region" description="Polar residues" evidence="5">
    <location>
        <begin position="717"/>
        <end position="728"/>
    </location>
</feature>
<feature type="repeat" description="ANK" evidence="3">
    <location>
        <begin position="422"/>
        <end position="454"/>
    </location>
</feature>
<reference evidence="6" key="1">
    <citation type="journal article" date="2023" name="G3 (Bethesda)">
        <title>Whole genome assembly and annotation of the endangered Caribbean coral Acropora cervicornis.</title>
        <authorList>
            <person name="Selwyn J.D."/>
            <person name="Vollmer S.V."/>
        </authorList>
    </citation>
    <scope>NUCLEOTIDE SEQUENCE</scope>
    <source>
        <strain evidence="6">K2</strain>
    </source>
</reference>
<feature type="coiled-coil region" evidence="4">
    <location>
        <begin position="769"/>
        <end position="810"/>
    </location>
</feature>
<gene>
    <name evidence="6" type="ORF">P5673_015942</name>
</gene>
<dbReference type="Pfam" id="PF00023">
    <property type="entry name" value="Ank"/>
    <property type="match status" value="2"/>
</dbReference>
<evidence type="ECO:0000313" key="7">
    <source>
        <dbReference type="Proteomes" id="UP001249851"/>
    </source>
</evidence>
<name>A0AAD9QHL0_ACRCE</name>
<comment type="caution">
    <text evidence="6">The sequence shown here is derived from an EMBL/GenBank/DDBJ whole genome shotgun (WGS) entry which is preliminary data.</text>
</comment>
<proteinExistence type="predicted"/>
<feature type="repeat" description="ANK" evidence="3">
    <location>
        <begin position="589"/>
        <end position="621"/>
    </location>
</feature>
<feature type="repeat" description="ANK" evidence="3">
    <location>
        <begin position="523"/>
        <end position="555"/>
    </location>
</feature>
<feature type="repeat" description="ANK" evidence="3">
    <location>
        <begin position="191"/>
        <end position="223"/>
    </location>
</feature>
<feature type="region of interest" description="Disordered" evidence="5">
    <location>
        <begin position="831"/>
        <end position="867"/>
    </location>
</feature>
<feature type="compositionally biased region" description="Acidic residues" evidence="5">
    <location>
        <begin position="849"/>
        <end position="863"/>
    </location>
</feature>
<evidence type="ECO:0000313" key="6">
    <source>
        <dbReference type="EMBL" id="KAK2561420.1"/>
    </source>
</evidence>
<feature type="repeat" description="ANK" evidence="3">
    <location>
        <begin position="158"/>
        <end position="190"/>
    </location>
</feature>
<sequence length="962" mass="104873">MAIELVLNHRVDANVPAERNITPLLWASTAASSLSIETLIDLGADVNAKAFVDRSCCFCGSTALHSAILGNNAAVVKVLLANKADASISDQQGNTALHSSTSKQLYNISQLLIDSGSKVNGSNYERETPLSSAIRGNDIAHVQLLLKNNAAANFQDRRGNTPLHISTGEGFSDISQVLINAGCKINESNACGETPLYSAIRGNNKADVQLLLKNNADANFQNARKDTPLHVSTGEGFSDISQLLIDGGCKVNESNDDGETPLLSAIRGNNKADVQLLLMNNADANFQDKLRNTLLHISTGEGFSDISQLLIDAGCKVNGSNHKGETPLYSAIRGNNKADVQLLLKNNADANFQDTLRNNPLHISTGKGFSDISQLLIDAGCKVNGSNHKGETPLYSAIRGNNKADVQLLLKNNADANFQDTSRNTPLHISTGKGFSDISLLLIDAGCKINLENRDVSTLLVFAVRENNAACAKRLVEHCDEVNSSVQDLSGNTVLHRAIFKGFSDISEMLIKGGCNVNLRNNSGATPLHCSVIEKRAAIVSLLLATHADANIQDLSGNTPLHLSVSKGFSEISQLLIEAECNVNMRNKSGETPLHSAVRENNAIVVKHLLKSKADANIQDQRGNTPLHISTLKGFSDISQLLIESGCNINLRNNRDGIGICVFPTIQAPCVSGESKPESKRAERKRKKDALESPDSFGQKKVVDPKPKRRRSKEPVASSSYLSPSAEKQVQAVEPAHEWEPLDMCEAEGIPAAEEIGEGAVANQACSSCVVLRNEKRKLSNTVKSLRKKILEKRKEFAKMEKKLEEMQSHDEEIFNKVDFEESGAGFADTVVEESDTEEAHEGTGDSTYETEEEPTTETESEDEGHLNTSQYKRLIKLFPTILLYWEKYQKWMLEKVKAVKDGIIIAGDGRHDMDQVQEQAPRNTQAAAKKKKHYQNARFVDIQLRDTIKLPLAPRTKENNS</sequence>
<dbReference type="Pfam" id="PF12796">
    <property type="entry name" value="Ank_2"/>
    <property type="match status" value="5"/>
</dbReference>
<dbReference type="AlphaFoldDB" id="A0AAD9QHL0"/>
<feature type="repeat" description="ANK" evidence="3">
    <location>
        <begin position="59"/>
        <end position="91"/>
    </location>
</feature>
<feature type="repeat" description="ANK" evidence="3">
    <location>
        <begin position="356"/>
        <end position="388"/>
    </location>
</feature>
<evidence type="ECO:0000256" key="2">
    <source>
        <dbReference type="ARBA" id="ARBA00023043"/>
    </source>
</evidence>